<feature type="region of interest" description="Disordered" evidence="11">
    <location>
        <begin position="1"/>
        <end position="40"/>
    </location>
</feature>
<keyword evidence="9" id="KW-0378">Hydrolase</keyword>
<feature type="domain" description="tRNase Z endonuclease" evidence="13">
    <location>
        <begin position="119"/>
        <end position="181"/>
    </location>
</feature>
<evidence type="ECO:0000256" key="9">
    <source>
        <dbReference type="ARBA" id="ARBA00022801"/>
    </source>
</evidence>
<comment type="caution">
    <text evidence="14">The sequence shown here is derived from an EMBL/GenBank/DDBJ whole genome shotgun (WGS) entry which is preliminary data.</text>
</comment>
<evidence type="ECO:0000259" key="13">
    <source>
        <dbReference type="Pfam" id="PF13691"/>
    </source>
</evidence>
<evidence type="ECO:0000256" key="5">
    <source>
        <dbReference type="ARBA" id="ARBA00022694"/>
    </source>
</evidence>
<proteinExistence type="inferred from homology"/>
<reference evidence="14 15" key="1">
    <citation type="journal article" date="2024" name="J. Plant Pathol.">
        <title>Sequence and assembly of the genome of Seiridium unicorne, isolate CBS 538.82, causal agent of cypress canker disease.</title>
        <authorList>
            <person name="Scali E."/>
            <person name="Rocca G.D."/>
            <person name="Danti R."/>
            <person name="Garbelotto M."/>
            <person name="Barberini S."/>
            <person name="Baroncelli R."/>
            <person name="Emiliani G."/>
        </authorList>
    </citation>
    <scope>NUCLEOTIDE SEQUENCE [LARGE SCALE GENOMIC DNA]</scope>
    <source>
        <strain evidence="14 15">BM-138-508</strain>
    </source>
</reference>
<evidence type="ECO:0000256" key="11">
    <source>
        <dbReference type="SAM" id="MobiDB-lite"/>
    </source>
</evidence>
<evidence type="ECO:0000256" key="7">
    <source>
        <dbReference type="ARBA" id="ARBA00022723"/>
    </source>
</evidence>
<keyword evidence="8" id="KW-0255">Endonuclease</keyword>
<dbReference type="Proteomes" id="UP001408356">
    <property type="component" value="Unassembled WGS sequence"/>
</dbReference>
<evidence type="ECO:0000256" key="6">
    <source>
        <dbReference type="ARBA" id="ARBA00022722"/>
    </source>
</evidence>
<dbReference type="PANTHER" id="PTHR12553:SF49">
    <property type="entry name" value="ZINC PHOSPHODIESTERASE ELAC PROTEIN 2"/>
    <property type="match status" value="1"/>
</dbReference>
<feature type="region of interest" description="Disordered" evidence="11">
    <location>
        <begin position="290"/>
        <end position="312"/>
    </location>
</feature>
<dbReference type="InterPro" id="IPR036866">
    <property type="entry name" value="RibonucZ/Hydroxyglut_hydro"/>
</dbReference>
<dbReference type="EMBL" id="JARVKF010000045">
    <property type="protein sequence ID" value="KAK9424288.1"/>
    <property type="molecule type" value="Genomic_DNA"/>
</dbReference>
<dbReference type="Pfam" id="PF12706">
    <property type="entry name" value="Lactamase_B_2"/>
    <property type="match status" value="1"/>
</dbReference>
<dbReference type="InterPro" id="IPR001279">
    <property type="entry name" value="Metallo-B-lactamas"/>
</dbReference>
<dbReference type="CDD" id="cd07718">
    <property type="entry name" value="RNaseZ_ELAC1_ELAC2-C-term-like_MBL-fold"/>
    <property type="match status" value="1"/>
</dbReference>
<evidence type="ECO:0000313" key="14">
    <source>
        <dbReference type="EMBL" id="KAK9424288.1"/>
    </source>
</evidence>
<comment type="similarity">
    <text evidence="3">Belongs to the RNase Z family.</text>
</comment>
<sequence length="958" mass="106845">MQGRRFVKHVSRSPFVKGPSPTSKAKLPSTPHSSSAKRQYSPFDGVIVPPHLFVSRAGTPLLVVPTPAFLRKTPASRQSAPHRNPLFLIQTSRPPKIALPSPSEIAARAFGSKMLSNIQLITTPTADTQGTCLLLNFEKQRYVFGNVSEGTQRAMVQRKVSFNKMENMFMTGLVNWHNAGGLLGLILTLADTIASRRAAVMAENLEKKKKGKAEVEFGLTPKLQIHGGKNLCQLLATARRFVFRKGLPLHPHEIRQDPRASNKGNEPDWYDTNIKVWYMPIEARCGKTRKRSHEEMALETTAPTPASDKTPTEEDQKQVLEIVEQMFDSNWNLDALVETTLYQARLPAKLFVRNAKGHLQPYKGPLPGDAENVPDIPVLVRRPWPAAMFSTLPPTKPSRQSMCYVIKGYDRRGKFDVKEAQKYAIEKSCYKKLTAGETVTAQDGVVVTPEMVLGETILGRGFAVLEIPDTSYIEALVNRPEWANDETMRGIDSAFWILGPGLANDSRLQAFMQKTSSMRHIICSGDVAPNMLALESAATQTYKLHQIDPDRFPLPHYSNVESLSKSAASSLPSPLEAGRTGKMIQFSPQLIHQDDKIIPFPDIPTLAKNSQAPIPELKPLSKRAREKCLDSAFLAKIEKIESDIPNRDAEIITLGTGSALPSKYRNVSATLVKVPGYGNYLFDAGENTMGQLRRVFGEELPSVIRDLKVIWISHLHADHHLGTASVIKAWNEETIESNPTAKLHVASHVHMIDWLREYAAIEDYGYNRLTFTEFNQYHPATKICKSQDLSLEQSEAYGLEKIEACYVEHCLGALATVFTWPSGLKIAYSGDCRPSDSFIQLGQGTTLLIHESTFDDELKGDALAKKHSTMGEAIDVGRRMGARRIMLTHFSQRYQKIPALEENLDIKADENADIQTKAKLDEVILVAFDYMRVKLGEFRKAQAFLPAIQKLFEDIGDQ</sequence>
<evidence type="ECO:0000259" key="12">
    <source>
        <dbReference type="Pfam" id="PF12706"/>
    </source>
</evidence>
<dbReference type="PANTHER" id="PTHR12553">
    <property type="entry name" value="ZINC PHOSPHODIESTERASE ELAC PROTEIN 2"/>
    <property type="match status" value="1"/>
</dbReference>
<keyword evidence="5" id="KW-0819">tRNA processing</keyword>
<organism evidence="14 15">
    <name type="scientific">Seiridium unicorne</name>
    <dbReference type="NCBI Taxonomy" id="138068"/>
    <lineage>
        <taxon>Eukaryota</taxon>
        <taxon>Fungi</taxon>
        <taxon>Dikarya</taxon>
        <taxon>Ascomycota</taxon>
        <taxon>Pezizomycotina</taxon>
        <taxon>Sordariomycetes</taxon>
        <taxon>Xylariomycetidae</taxon>
        <taxon>Amphisphaeriales</taxon>
        <taxon>Sporocadaceae</taxon>
        <taxon>Seiridium</taxon>
    </lineage>
</organism>
<accession>A0ABR2VCG7</accession>
<keyword evidence="15" id="KW-1185">Reference proteome</keyword>
<evidence type="ECO:0000256" key="2">
    <source>
        <dbReference type="ARBA" id="ARBA00001947"/>
    </source>
</evidence>
<evidence type="ECO:0000313" key="15">
    <source>
        <dbReference type="Proteomes" id="UP001408356"/>
    </source>
</evidence>
<dbReference type="InterPro" id="IPR047151">
    <property type="entry name" value="RNZ2-like"/>
</dbReference>
<feature type="domain" description="Metallo-beta-lactamase" evidence="12">
    <location>
        <begin position="679"/>
        <end position="890"/>
    </location>
</feature>
<name>A0ABR2VCG7_9PEZI</name>
<keyword evidence="7" id="KW-0479">Metal-binding</keyword>
<comment type="cofactor">
    <cofactor evidence="2">
        <name>Zn(2+)</name>
        <dbReference type="ChEBI" id="CHEBI:29105"/>
    </cofactor>
</comment>
<evidence type="ECO:0000256" key="4">
    <source>
        <dbReference type="ARBA" id="ARBA00012477"/>
    </source>
</evidence>
<protein>
    <recommendedName>
        <fullName evidence="4">ribonuclease Z</fullName>
        <ecNumber evidence="4">3.1.26.11</ecNumber>
    </recommendedName>
</protein>
<keyword evidence="10" id="KW-0862">Zinc</keyword>
<evidence type="ECO:0000256" key="1">
    <source>
        <dbReference type="ARBA" id="ARBA00000402"/>
    </source>
</evidence>
<comment type="catalytic activity">
    <reaction evidence="1">
        <text>Endonucleolytic cleavage of RNA, removing extra 3' nucleotides from tRNA precursor, generating 3' termini of tRNAs. A 3'-hydroxy group is left at the tRNA terminus and a 5'-phosphoryl group is left at the trailer molecule.</text>
        <dbReference type="EC" id="3.1.26.11"/>
    </reaction>
</comment>
<dbReference type="Gene3D" id="3.60.15.10">
    <property type="entry name" value="Ribonuclease Z/Hydroxyacylglutathione hydrolase-like"/>
    <property type="match status" value="2"/>
</dbReference>
<feature type="compositionally biased region" description="Basic residues" evidence="11">
    <location>
        <begin position="1"/>
        <end position="11"/>
    </location>
</feature>
<dbReference type="InterPro" id="IPR027794">
    <property type="entry name" value="tRNase_Z_dom"/>
</dbReference>
<dbReference type="Pfam" id="PF13691">
    <property type="entry name" value="Lactamase_B_4"/>
    <property type="match status" value="1"/>
</dbReference>
<evidence type="ECO:0000256" key="10">
    <source>
        <dbReference type="ARBA" id="ARBA00022833"/>
    </source>
</evidence>
<dbReference type="SUPFAM" id="SSF56281">
    <property type="entry name" value="Metallo-hydrolase/oxidoreductase"/>
    <property type="match status" value="2"/>
</dbReference>
<evidence type="ECO:0000256" key="8">
    <source>
        <dbReference type="ARBA" id="ARBA00022759"/>
    </source>
</evidence>
<keyword evidence="6" id="KW-0540">Nuclease</keyword>
<dbReference type="EC" id="3.1.26.11" evidence="4"/>
<gene>
    <name evidence="14" type="ORF">SUNI508_13779</name>
</gene>
<evidence type="ECO:0000256" key="3">
    <source>
        <dbReference type="ARBA" id="ARBA00007823"/>
    </source>
</evidence>